<dbReference type="EMBL" id="JAAGVY010000068">
    <property type="protein sequence ID" value="NEN25681.1"/>
    <property type="molecule type" value="Genomic_DNA"/>
</dbReference>
<keyword evidence="3" id="KW-1185">Reference proteome</keyword>
<organism evidence="2 3">
    <name type="scientific">Cryomorpha ignava</name>
    <dbReference type="NCBI Taxonomy" id="101383"/>
    <lineage>
        <taxon>Bacteria</taxon>
        <taxon>Pseudomonadati</taxon>
        <taxon>Bacteroidota</taxon>
        <taxon>Flavobacteriia</taxon>
        <taxon>Flavobacteriales</taxon>
        <taxon>Cryomorphaceae</taxon>
        <taxon>Cryomorpha</taxon>
    </lineage>
</organism>
<dbReference type="Gene3D" id="3.10.450.50">
    <property type="match status" value="1"/>
</dbReference>
<sequence length="571" mass="66134">MSMSKPFKKYEIKGYELSDNVEVMFTNWKLTSDIVETLEAVEKAAIAAKSSGYDRIMRAIKKYPRIPVFKDVLIMYYNNRGDLGKAVEVNDKLLRDHPDFLPGYVNKALQYYIKDDFENMREVLTANFDLKDLFPARKVFHIREFLRMQYVAVLYFSAIDESEKAWDRYRIMAENGSGEDLTIAASEHLLNEDFDEDNLDNYDEEFDDDMEDEMMEGYVGPDVPEQPTTTKTKMPRLNHELSEELYFHFYDEFADGIITKIANLPRETLITDLETMINDSFERYTYLTEDDWEVDKAFVTHAIFMLAEINAVEKASLIYKVLSQSYDYLDYFLDVIFENDLFDPFYKLLAHDPEAMMAFIKKPGVANMSRIVVLSLIKELAIQDPKQKLVAINYHNQLLDFLIAAKPEDNVFDNMLVDGVVANLLLLQAKQSLPKIKYVLDEGMLLNFADMPFEVMKGILQNPRQAEKLPLLSMVETYDKLEFPEPDEFDDEDYDFDPFGGDMQLPDGMTEEKFNELLLKAEEAVVERRNKDDHANRTGMTVVKSPKPGRNDACHCGSGKKYKKCCLGKDE</sequence>
<dbReference type="SUPFAM" id="SSF103642">
    <property type="entry name" value="Sec-C motif"/>
    <property type="match status" value="1"/>
</dbReference>
<gene>
    <name evidence="2" type="ORF">G3O08_19495</name>
</gene>
<reference evidence="2 3" key="1">
    <citation type="submission" date="2020-02" db="EMBL/GenBank/DDBJ databases">
        <title>Out from the shadows clarifying the taxonomy of the family Cryomorphaceae and related taxa by utilizing the GTDB taxonomic framework.</title>
        <authorList>
            <person name="Bowman J.P."/>
        </authorList>
    </citation>
    <scope>NUCLEOTIDE SEQUENCE [LARGE SCALE GENOMIC DNA]</scope>
    <source>
        <strain evidence="2 3">QSSC 1-22</strain>
    </source>
</reference>
<dbReference type="InterPro" id="IPR011990">
    <property type="entry name" value="TPR-like_helical_dom_sf"/>
</dbReference>
<dbReference type="AlphaFoldDB" id="A0A7K3WX72"/>
<accession>A0A7K3WX72</accession>
<evidence type="ECO:0000256" key="1">
    <source>
        <dbReference type="SAM" id="MobiDB-lite"/>
    </source>
</evidence>
<evidence type="ECO:0008006" key="4">
    <source>
        <dbReference type="Google" id="ProtNLM"/>
    </source>
</evidence>
<dbReference type="SUPFAM" id="SSF48452">
    <property type="entry name" value="TPR-like"/>
    <property type="match status" value="1"/>
</dbReference>
<evidence type="ECO:0000313" key="2">
    <source>
        <dbReference type="EMBL" id="NEN25681.1"/>
    </source>
</evidence>
<comment type="caution">
    <text evidence="2">The sequence shown here is derived from an EMBL/GenBank/DDBJ whole genome shotgun (WGS) entry which is preliminary data.</text>
</comment>
<dbReference type="Pfam" id="PF02810">
    <property type="entry name" value="SEC-C"/>
    <property type="match status" value="1"/>
</dbReference>
<proteinExistence type="predicted"/>
<evidence type="ECO:0000313" key="3">
    <source>
        <dbReference type="Proteomes" id="UP000486602"/>
    </source>
</evidence>
<dbReference type="Proteomes" id="UP000486602">
    <property type="component" value="Unassembled WGS sequence"/>
</dbReference>
<protein>
    <recommendedName>
        <fullName evidence="4">DUF1186 domain-containing protein</fullName>
    </recommendedName>
</protein>
<dbReference type="InterPro" id="IPR004027">
    <property type="entry name" value="SEC_C_motif"/>
</dbReference>
<feature type="region of interest" description="Disordered" evidence="1">
    <location>
        <begin position="528"/>
        <end position="550"/>
    </location>
</feature>
<name>A0A7K3WX72_9FLAO</name>